<keyword evidence="4" id="KW-1185">Reference proteome</keyword>
<feature type="domain" description="BTB" evidence="2">
    <location>
        <begin position="71"/>
        <end position="138"/>
    </location>
</feature>
<dbReference type="SMART" id="SM00225">
    <property type="entry name" value="BTB"/>
    <property type="match status" value="1"/>
</dbReference>
<dbReference type="Pfam" id="PF00226">
    <property type="entry name" value="DnaJ"/>
    <property type="match status" value="1"/>
</dbReference>
<reference evidence="5" key="2">
    <citation type="submission" date="2025-04" db="UniProtKB">
        <authorList>
            <consortium name="RefSeq"/>
        </authorList>
    </citation>
    <scope>IDENTIFICATION</scope>
    <source>
        <strain evidence="5">DH4</strain>
        <tissue evidence="5">Whole body</tissue>
    </source>
</reference>
<name>A0A7M7GSZ7_APIME</name>
<dbReference type="Gene3D" id="1.10.287.110">
    <property type="entry name" value="DnaJ domain"/>
    <property type="match status" value="1"/>
</dbReference>
<dbReference type="InterPro" id="IPR001623">
    <property type="entry name" value="DnaJ_domain"/>
</dbReference>
<keyword evidence="5" id="KW-0808">Transferase</keyword>
<evidence type="ECO:0000259" key="2">
    <source>
        <dbReference type="PROSITE" id="PS50097"/>
    </source>
</evidence>
<evidence type="ECO:0000313" key="4">
    <source>
        <dbReference type="Proteomes" id="UP000005203"/>
    </source>
</evidence>
<dbReference type="InterPro" id="IPR011333">
    <property type="entry name" value="SKP1/BTB/POZ_sf"/>
</dbReference>
<gene>
    <name evidence="5" type="primary">LOC100576645</name>
</gene>
<protein>
    <submittedName>
        <fullName evidence="5">Probable serine/threonine-protein kinase DDB_G0276461</fullName>
    </submittedName>
</protein>
<evidence type="ECO:0000259" key="1">
    <source>
        <dbReference type="PROSITE" id="PS50076"/>
    </source>
</evidence>
<sequence>MDDEYCCIKREIKNNFHSKNLESNSSFMIEDEVLNTIENHGNLGNMTFYMANYIKDTMKMMFIMRSHHMFTDVILEIESELFHAHKIILAAASPYFKTIFTEDLKKSPISKIKLQGVNSTTMACLIYFMYTGKIRITEITVYSLLSAATMFQISNVIDACCVFLKKQLHPTTNIEFTNFPEQYNYLNICQKVSVKQEVSQQSAENVKEKTKNISKLQETDLLNLEIPNSSSINNIANSELNNFSNQKESDLLGEFNNFFQQETKNTIPIITDPIQNNLIFYDQPITRNDNDNNNLNELFLNENQTTTKQNLEDLFDSLGKKSINNLLENMQNTKPNKKSSLEENFPKNSNIQNKNFFANLVNSLEATELTSIWNGTARNSNVSSSTSASTPIHSNFNRHRINDINIANTASSDNKTNKSNEDVFKDLLDSQGYNFFNSRKTEKNTPKTINQMRKIETTKIIDPDRLKIIKWTEGKRGNLRALLSSLHMVLWSEANRWQQCEMHQLVTTADVKKAYRKACLAVHPDKQAGTANENIAKLIFIELNNAWNTFKNDALQQNLF</sequence>
<dbReference type="PANTHER" id="PTHR23172:SF19">
    <property type="entry name" value="J DOMAIN-CONTAINING PROTEIN"/>
    <property type="match status" value="1"/>
</dbReference>
<evidence type="ECO:0000313" key="3">
    <source>
        <dbReference type="EnsemblMetazoa" id="XP_006564568"/>
    </source>
</evidence>
<dbReference type="InterPro" id="IPR000210">
    <property type="entry name" value="BTB/POZ_dom"/>
</dbReference>
<dbReference type="GO" id="GO:0031982">
    <property type="term" value="C:vesicle"/>
    <property type="evidence" value="ECO:0007669"/>
    <property type="project" value="TreeGrafter"/>
</dbReference>
<reference evidence="3" key="1">
    <citation type="submission" date="2021-01" db="UniProtKB">
        <authorList>
            <consortium name="EnsemblMetazoa"/>
        </authorList>
    </citation>
    <scope>IDENTIFICATION</scope>
    <source>
        <strain evidence="3">DH4</strain>
    </source>
</reference>
<feature type="domain" description="J" evidence="1">
    <location>
        <begin position="495"/>
        <end position="560"/>
    </location>
</feature>
<dbReference type="Proteomes" id="UP000005203">
    <property type="component" value="Linkage group LG8"/>
</dbReference>
<dbReference type="GO" id="GO:0030276">
    <property type="term" value="F:clathrin binding"/>
    <property type="evidence" value="ECO:0007669"/>
    <property type="project" value="TreeGrafter"/>
</dbReference>
<dbReference type="CDD" id="cd06257">
    <property type="entry name" value="DnaJ"/>
    <property type="match status" value="1"/>
</dbReference>
<dbReference type="OrthoDB" id="1717591at2759"/>
<dbReference type="GO" id="GO:0072318">
    <property type="term" value="P:clathrin coat disassembly"/>
    <property type="evidence" value="ECO:0007669"/>
    <property type="project" value="TreeGrafter"/>
</dbReference>
<dbReference type="Pfam" id="PF00651">
    <property type="entry name" value="BTB"/>
    <property type="match status" value="1"/>
</dbReference>
<dbReference type="GO" id="GO:0005737">
    <property type="term" value="C:cytoplasm"/>
    <property type="evidence" value="ECO:0007669"/>
    <property type="project" value="TreeGrafter"/>
</dbReference>
<dbReference type="KEGG" id="ame:100576645"/>
<dbReference type="RefSeq" id="XP_006564568.1">
    <property type="nucleotide sequence ID" value="XM_006564505.3"/>
</dbReference>
<dbReference type="PROSITE" id="PS50097">
    <property type="entry name" value="BTB"/>
    <property type="match status" value="1"/>
</dbReference>
<dbReference type="AlphaFoldDB" id="A0A7M7GSZ7"/>
<organism evidence="3">
    <name type="scientific">Apis mellifera</name>
    <name type="common">Honeybee</name>
    <dbReference type="NCBI Taxonomy" id="7460"/>
    <lineage>
        <taxon>Eukaryota</taxon>
        <taxon>Metazoa</taxon>
        <taxon>Ecdysozoa</taxon>
        <taxon>Arthropoda</taxon>
        <taxon>Hexapoda</taxon>
        <taxon>Insecta</taxon>
        <taxon>Pterygota</taxon>
        <taxon>Neoptera</taxon>
        <taxon>Endopterygota</taxon>
        <taxon>Hymenoptera</taxon>
        <taxon>Apocrita</taxon>
        <taxon>Aculeata</taxon>
        <taxon>Apoidea</taxon>
        <taxon>Anthophila</taxon>
        <taxon>Apidae</taxon>
        <taxon>Apis</taxon>
    </lineage>
</organism>
<dbReference type="Gene3D" id="3.30.710.10">
    <property type="entry name" value="Potassium Channel Kv1.1, Chain A"/>
    <property type="match status" value="1"/>
</dbReference>
<dbReference type="FunFam" id="1.10.287.110:FF:000002">
    <property type="entry name" value="putative tyrosine-protein phosphatase auxilin isoform X2"/>
    <property type="match status" value="1"/>
</dbReference>
<keyword evidence="5" id="KW-0418">Kinase</keyword>
<dbReference type="SUPFAM" id="SSF46565">
    <property type="entry name" value="Chaperone J-domain"/>
    <property type="match status" value="1"/>
</dbReference>
<dbReference type="GeneID" id="100576645"/>
<dbReference type="GO" id="GO:0072583">
    <property type="term" value="P:clathrin-dependent endocytosis"/>
    <property type="evidence" value="ECO:0007669"/>
    <property type="project" value="TreeGrafter"/>
</dbReference>
<proteinExistence type="predicted"/>
<dbReference type="SUPFAM" id="SSF54695">
    <property type="entry name" value="POZ domain"/>
    <property type="match status" value="1"/>
</dbReference>
<dbReference type="SMART" id="SM00271">
    <property type="entry name" value="DnaJ"/>
    <property type="match status" value="1"/>
</dbReference>
<dbReference type="EnsemblMetazoa" id="XM_006564505">
    <property type="protein sequence ID" value="XP_006564568"/>
    <property type="gene ID" value="LOC100576645"/>
</dbReference>
<dbReference type="InterPro" id="IPR036869">
    <property type="entry name" value="J_dom_sf"/>
</dbReference>
<dbReference type="PANTHER" id="PTHR23172">
    <property type="entry name" value="AUXILIN/CYCLIN G-ASSOCIATED KINASE-RELATED"/>
    <property type="match status" value="1"/>
</dbReference>
<accession>A0A7M7GSZ7</accession>
<dbReference type="GO" id="GO:0016301">
    <property type="term" value="F:kinase activity"/>
    <property type="evidence" value="ECO:0007669"/>
    <property type="project" value="UniProtKB-KW"/>
</dbReference>
<dbReference type="PROSITE" id="PS50076">
    <property type="entry name" value="DNAJ_2"/>
    <property type="match status" value="1"/>
</dbReference>
<accession>A0A8B6Z1L7</accession>
<evidence type="ECO:0000313" key="5">
    <source>
        <dbReference type="RefSeq" id="XP_006564568.1"/>
    </source>
</evidence>